<dbReference type="Proteomes" id="UP001479436">
    <property type="component" value="Unassembled WGS sequence"/>
</dbReference>
<feature type="region of interest" description="Disordered" evidence="1">
    <location>
        <begin position="1"/>
        <end position="38"/>
    </location>
</feature>
<feature type="transmembrane region" description="Helical" evidence="2">
    <location>
        <begin position="114"/>
        <end position="134"/>
    </location>
</feature>
<gene>
    <name evidence="3" type="ORF">K7432_015389</name>
</gene>
<accession>A0ABR2WG70</accession>
<name>A0ABR2WG70_9FUNG</name>
<dbReference type="EMBL" id="JASJQH010002071">
    <property type="protein sequence ID" value="KAK9760503.1"/>
    <property type="molecule type" value="Genomic_DNA"/>
</dbReference>
<feature type="region of interest" description="Disordered" evidence="1">
    <location>
        <begin position="63"/>
        <end position="90"/>
    </location>
</feature>
<keyword evidence="4" id="KW-1185">Reference proteome</keyword>
<protein>
    <submittedName>
        <fullName evidence="3">Uncharacterized protein</fullName>
    </submittedName>
</protein>
<sequence>MQESQILYRNPRPQAYDYDELQGEGSVATSRSTSNIRNRRNFEETQFDVFGHIKHSNYHNLGRKSLHRREPHTNSSSPVRLTTRTNDNYNNTLSTEYSRVLVNNNSFPTSKPKFGVVMDVFSVLMIVTVGFVMVF</sequence>
<evidence type="ECO:0000313" key="3">
    <source>
        <dbReference type="EMBL" id="KAK9760503.1"/>
    </source>
</evidence>
<reference evidence="3 4" key="1">
    <citation type="submission" date="2023-04" db="EMBL/GenBank/DDBJ databases">
        <title>Genome of Basidiobolus ranarum AG-B5.</title>
        <authorList>
            <person name="Stajich J.E."/>
            <person name="Carter-House D."/>
            <person name="Gryganskyi A."/>
        </authorList>
    </citation>
    <scope>NUCLEOTIDE SEQUENCE [LARGE SCALE GENOMIC DNA]</scope>
    <source>
        <strain evidence="3 4">AG-B5</strain>
    </source>
</reference>
<evidence type="ECO:0000256" key="1">
    <source>
        <dbReference type="SAM" id="MobiDB-lite"/>
    </source>
</evidence>
<keyword evidence="2" id="KW-1133">Transmembrane helix</keyword>
<keyword evidence="2" id="KW-0472">Membrane</keyword>
<proteinExistence type="predicted"/>
<evidence type="ECO:0000256" key="2">
    <source>
        <dbReference type="SAM" id="Phobius"/>
    </source>
</evidence>
<keyword evidence="2" id="KW-0812">Transmembrane</keyword>
<comment type="caution">
    <text evidence="3">The sequence shown here is derived from an EMBL/GenBank/DDBJ whole genome shotgun (WGS) entry which is preliminary data.</text>
</comment>
<feature type="compositionally biased region" description="Polar residues" evidence="1">
    <location>
        <begin position="73"/>
        <end position="90"/>
    </location>
</feature>
<organism evidence="3 4">
    <name type="scientific">Basidiobolus ranarum</name>
    <dbReference type="NCBI Taxonomy" id="34480"/>
    <lineage>
        <taxon>Eukaryota</taxon>
        <taxon>Fungi</taxon>
        <taxon>Fungi incertae sedis</taxon>
        <taxon>Zoopagomycota</taxon>
        <taxon>Entomophthoromycotina</taxon>
        <taxon>Basidiobolomycetes</taxon>
        <taxon>Basidiobolales</taxon>
        <taxon>Basidiobolaceae</taxon>
        <taxon>Basidiobolus</taxon>
    </lineage>
</organism>
<evidence type="ECO:0000313" key="4">
    <source>
        <dbReference type="Proteomes" id="UP001479436"/>
    </source>
</evidence>